<dbReference type="RefSeq" id="WP_111653939.1">
    <property type="nucleotide sequence ID" value="NZ_JACHWI010000003.1"/>
</dbReference>
<evidence type="ECO:0000259" key="1">
    <source>
        <dbReference type="PROSITE" id="PS51186"/>
    </source>
</evidence>
<dbReference type="Proteomes" id="UP000249341">
    <property type="component" value="Unassembled WGS sequence"/>
</dbReference>
<gene>
    <name evidence="2" type="ORF">B0I29_12339</name>
</gene>
<keyword evidence="2" id="KW-0808">Transferase</keyword>
<evidence type="ECO:0000313" key="3">
    <source>
        <dbReference type="Proteomes" id="UP000249341"/>
    </source>
</evidence>
<feature type="domain" description="N-acetyltransferase" evidence="1">
    <location>
        <begin position="4"/>
        <end position="200"/>
    </location>
</feature>
<keyword evidence="3" id="KW-1185">Reference proteome</keyword>
<dbReference type="PROSITE" id="PS51186">
    <property type="entry name" value="GNAT"/>
    <property type="match status" value="1"/>
</dbReference>
<evidence type="ECO:0000313" key="2">
    <source>
        <dbReference type="EMBL" id="RAK27405.1"/>
    </source>
</evidence>
<proteinExistence type="predicted"/>
<accession>A0A327Z322</accession>
<dbReference type="SUPFAM" id="SSF55729">
    <property type="entry name" value="Acyl-CoA N-acyltransferases (Nat)"/>
    <property type="match status" value="1"/>
</dbReference>
<dbReference type="InterPro" id="IPR016181">
    <property type="entry name" value="Acyl_CoA_acyltransferase"/>
</dbReference>
<dbReference type="PANTHER" id="PTHR42791:SF1">
    <property type="entry name" value="N-ACETYLTRANSFERASE DOMAIN-CONTAINING PROTEIN"/>
    <property type="match status" value="1"/>
</dbReference>
<dbReference type="OrthoDB" id="7057833at2"/>
<name>A0A327Z322_9ACTN</name>
<dbReference type="Gene3D" id="3.40.630.30">
    <property type="match status" value="1"/>
</dbReference>
<organism evidence="2 3">
    <name type="scientific">Actinoplanes lutulentus</name>
    <dbReference type="NCBI Taxonomy" id="1287878"/>
    <lineage>
        <taxon>Bacteria</taxon>
        <taxon>Bacillati</taxon>
        <taxon>Actinomycetota</taxon>
        <taxon>Actinomycetes</taxon>
        <taxon>Micromonosporales</taxon>
        <taxon>Micromonosporaceae</taxon>
        <taxon>Actinoplanes</taxon>
    </lineage>
</organism>
<dbReference type="Pfam" id="PF00583">
    <property type="entry name" value="Acetyltransf_1"/>
    <property type="match status" value="1"/>
</dbReference>
<dbReference type="PANTHER" id="PTHR42791">
    <property type="entry name" value="GNAT FAMILY ACETYLTRANSFERASE"/>
    <property type="match status" value="1"/>
</dbReference>
<reference evidence="2 3" key="1">
    <citation type="submission" date="2018-06" db="EMBL/GenBank/DDBJ databases">
        <title>Genomic Encyclopedia of Type Strains, Phase III (KMG-III): the genomes of soil and plant-associated and newly described type strains.</title>
        <authorList>
            <person name="Whitman W."/>
        </authorList>
    </citation>
    <scope>NUCLEOTIDE SEQUENCE [LARGE SCALE GENOMIC DNA]</scope>
    <source>
        <strain evidence="2 3">CGMCC 4.7090</strain>
    </source>
</reference>
<dbReference type="GO" id="GO:0016747">
    <property type="term" value="F:acyltransferase activity, transferring groups other than amino-acyl groups"/>
    <property type="evidence" value="ECO:0007669"/>
    <property type="project" value="InterPro"/>
</dbReference>
<dbReference type="AlphaFoldDB" id="A0A327Z322"/>
<dbReference type="InterPro" id="IPR052523">
    <property type="entry name" value="Trichothecene_AcTrans"/>
</dbReference>
<protein>
    <submittedName>
        <fullName evidence="2">Acetyltransferase (GNAT) family protein</fullName>
    </submittedName>
</protein>
<dbReference type="CDD" id="cd04301">
    <property type="entry name" value="NAT_SF"/>
    <property type="match status" value="1"/>
</dbReference>
<sequence>MSDPVIRPIREDEVETVGAFISNAFDDLAANHYLVPVPAERETVMAGFFSLESETAFKQGRIEVIDHPDGGYAAAAVWFDRVTDLPEAEAYMERLETITGDHFERFGALGELFDKNHPHEPHWHLAFLGVRPSEQGKSLGSLMMKHVHDELDANGTAAYLEATNQNNVRLYRRHGYQPMDPCEIYLPDGTAFYRMWRAAS</sequence>
<comment type="caution">
    <text evidence="2">The sequence shown here is derived from an EMBL/GenBank/DDBJ whole genome shotgun (WGS) entry which is preliminary data.</text>
</comment>
<dbReference type="EMBL" id="QLMJ01000023">
    <property type="protein sequence ID" value="RAK27405.1"/>
    <property type="molecule type" value="Genomic_DNA"/>
</dbReference>
<dbReference type="InterPro" id="IPR000182">
    <property type="entry name" value="GNAT_dom"/>
</dbReference>